<accession>A0ABV2CXC3</accession>
<dbReference type="Proteomes" id="UP001548590">
    <property type="component" value="Unassembled WGS sequence"/>
</dbReference>
<dbReference type="EMBL" id="JBEWLZ010000021">
    <property type="protein sequence ID" value="MET1492092.1"/>
    <property type="molecule type" value="Genomic_DNA"/>
</dbReference>
<evidence type="ECO:0000313" key="1">
    <source>
        <dbReference type="EMBL" id="MET1492092.1"/>
    </source>
</evidence>
<protein>
    <submittedName>
        <fullName evidence="1">Uncharacterized protein</fullName>
    </submittedName>
</protein>
<organism evidence="1 2">
    <name type="scientific">Uliginosibacterium paludis</name>
    <dbReference type="NCBI Taxonomy" id="1615952"/>
    <lineage>
        <taxon>Bacteria</taxon>
        <taxon>Pseudomonadati</taxon>
        <taxon>Pseudomonadota</taxon>
        <taxon>Betaproteobacteria</taxon>
        <taxon>Rhodocyclales</taxon>
        <taxon>Zoogloeaceae</taxon>
        <taxon>Uliginosibacterium</taxon>
    </lineage>
</organism>
<sequence length="61" mass="6631">MKPIDFRRFASPDRKRAGFIVLALGALLIAGTGWLSAGPSSEELKAARNEACNHDPHCLRP</sequence>
<comment type="caution">
    <text evidence="1">The sequence shown here is derived from an EMBL/GenBank/DDBJ whole genome shotgun (WGS) entry which is preliminary data.</text>
</comment>
<gene>
    <name evidence="1" type="ORF">ABVT11_19805</name>
</gene>
<evidence type="ECO:0000313" key="2">
    <source>
        <dbReference type="Proteomes" id="UP001548590"/>
    </source>
</evidence>
<proteinExistence type="predicted"/>
<name>A0ABV2CXC3_9RHOO</name>
<dbReference type="RefSeq" id="WP_345927965.1">
    <property type="nucleotide sequence ID" value="NZ_JBDIVF010000005.1"/>
</dbReference>
<keyword evidence="2" id="KW-1185">Reference proteome</keyword>
<reference evidence="1 2" key="1">
    <citation type="submission" date="2024-07" db="EMBL/GenBank/DDBJ databases">
        <title>Uliginosibacterium paludis KCTC:42655.</title>
        <authorList>
            <person name="Kim M.K."/>
        </authorList>
    </citation>
    <scope>NUCLEOTIDE SEQUENCE [LARGE SCALE GENOMIC DNA]</scope>
    <source>
        <strain evidence="1 2">KCTC 42655</strain>
    </source>
</reference>